<dbReference type="InterPro" id="IPR036419">
    <property type="entry name" value="Ribosomal_S3_C_sf"/>
</dbReference>
<keyword evidence="3 5" id="KW-0687">Ribonucleoprotein</keyword>
<evidence type="ECO:0000256" key="5">
    <source>
        <dbReference type="HAMAP-Rule" id="MF_01309"/>
    </source>
</evidence>
<dbReference type="GO" id="GO:0006412">
    <property type="term" value="P:translation"/>
    <property type="evidence" value="ECO:0007669"/>
    <property type="project" value="UniProtKB-UniRule"/>
</dbReference>
<gene>
    <name evidence="5 9" type="primary">rps3</name>
    <name evidence="9" type="ORF">VU99_15</name>
</gene>
<dbReference type="PANTHER" id="PTHR11760">
    <property type="entry name" value="30S/40S RIBOSOMAL PROTEIN S3"/>
    <property type="match status" value="1"/>
</dbReference>
<feature type="domain" description="Small ribosomal subunit protein uS3 C-terminal" evidence="8">
    <location>
        <begin position="551"/>
        <end position="634"/>
    </location>
</feature>
<sequence>MGQKIHPLGFRVGITKKYKNQWFARFHKHQYAQTLLEDRFLRETLLKLLPEIISKNTNKEKITKISHIKIERGYIPYEIGIQIYAQNCDGLKTAIQKLDANSNLTHILLKNKILLDKAASKLTTNAQSATSEIGMTENKKAVSGKKLGKKNLLVRKKALKLFQERFLKNIYVLKQGKKISRKFKTTSNYLKTKTQKRWNSKKSIYRNKFNKNSVKSSFKNSSKNLNFTKIVQKYGAIQSTKTSRFVQLFLGYTNKNFISLLKTEMNYWNKFLTNYKNGQIQKYGFLKYAPAGFNKKWSLVRIEKLNKLKTRNLINLVKLLQKQALLKLENLRQEFLVLGYLSRTKSFMYFQRIRFIKALRNCIFLKNTQQKLSNKNLKEPNQQILKKQEKAILLLTEKALKRKFLQNKESSKLKFINYLQQAVKEHRKKNIFFYLANQKDSANALQKIRQFTRQQASFLFGIPSNIVFEHNQKERLQNRNLVKNQILKTIKLINRKNSIQKTFQEIFFEQLQKQKLMYKQNIELTPKISLKFYSVKQQMLQTTASFVADAIVDDLEKRKAFRRVIKKAKEDLMRTSKVKGVKIQVSGRLNGAEMARTEWVRSGRVPLQTLRANIDYSYKTAQTIYGIIGVKVWIYKGLVQ</sequence>
<dbReference type="AlphaFoldDB" id="A0A140H9I0"/>
<dbReference type="HAMAP" id="MF_01309_B">
    <property type="entry name" value="Ribosomal_uS3_B"/>
    <property type="match status" value="1"/>
</dbReference>
<keyword evidence="7 9" id="KW-0934">Plastid</keyword>
<comment type="subunit">
    <text evidence="5 7">Part of the 30S ribosomal subunit.</text>
</comment>
<dbReference type="InterPro" id="IPR001351">
    <property type="entry name" value="Ribosomal_uS3_C"/>
</dbReference>
<reference evidence="9" key="1">
    <citation type="journal article" date="2016" name="Mol. Phylogenet. Evol.">
        <title>Chloroplast phylogenomic data from the green algal order Sphaeropleales (Chlorophyceae, Chlorophyta) reveal complex patterns of sequence evolution.</title>
        <authorList>
            <person name="Fucikova K."/>
            <person name="Lewis P.O."/>
            <person name="Lewis L.A."/>
        </authorList>
    </citation>
    <scope>NUCLEOTIDE SEQUENCE</scope>
    <source>
        <strain evidence="9">UTEX 138</strain>
    </source>
</reference>
<evidence type="ECO:0000256" key="1">
    <source>
        <dbReference type="ARBA" id="ARBA00010761"/>
    </source>
</evidence>
<dbReference type="InterPro" id="IPR057258">
    <property type="entry name" value="Ribosomal_uS3"/>
</dbReference>
<comment type="subcellular location">
    <subcellularLocation>
        <location evidence="5 7">Plastid</location>
        <location evidence="5 7">Chloroplast</location>
    </subcellularLocation>
</comment>
<proteinExistence type="inferred from homology"/>
<keyword evidence="2 5" id="KW-0689">Ribosomal protein</keyword>
<evidence type="ECO:0000256" key="3">
    <source>
        <dbReference type="ARBA" id="ARBA00023274"/>
    </source>
</evidence>
<dbReference type="NCBIfam" id="TIGR01009">
    <property type="entry name" value="rpsC_bact"/>
    <property type="match status" value="1"/>
</dbReference>
<geneLocation type="chloroplast" evidence="9"/>
<dbReference type="EMBL" id="KT199248">
    <property type="protein sequence ID" value="AMO00829.1"/>
    <property type="molecule type" value="Genomic_DNA"/>
</dbReference>
<evidence type="ECO:0000256" key="7">
    <source>
        <dbReference type="RuleBase" id="RU003626"/>
    </source>
</evidence>
<evidence type="ECO:0000259" key="8">
    <source>
        <dbReference type="Pfam" id="PF00189"/>
    </source>
</evidence>
<evidence type="ECO:0000256" key="4">
    <source>
        <dbReference type="ARBA" id="ARBA00035154"/>
    </source>
</evidence>
<dbReference type="Pfam" id="PF00189">
    <property type="entry name" value="Ribosomal_S3_C"/>
    <property type="match status" value="1"/>
</dbReference>
<dbReference type="PANTHER" id="PTHR11760:SF19">
    <property type="entry name" value="SMALL RIBOSOMAL SUBUNIT PROTEIN US3C"/>
    <property type="match status" value="1"/>
</dbReference>
<dbReference type="InterPro" id="IPR018280">
    <property type="entry name" value="Ribosomal_uS3_CS"/>
</dbReference>
<organism evidence="9">
    <name type="scientific">Neochloris aquatica</name>
    <dbReference type="NCBI Taxonomy" id="3099"/>
    <lineage>
        <taxon>Eukaryota</taxon>
        <taxon>Viridiplantae</taxon>
        <taxon>Chlorophyta</taxon>
        <taxon>core chlorophytes</taxon>
        <taxon>Chlorophyceae</taxon>
        <taxon>CS clade</taxon>
        <taxon>Sphaeropleales</taxon>
        <taxon>Neochloridaceae</taxon>
        <taxon>Neochloris</taxon>
    </lineage>
</organism>
<dbReference type="Gene3D" id="3.30.1140.32">
    <property type="entry name" value="Ribosomal protein S3, C-terminal domain"/>
    <property type="match status" value="1"/>
</dbReference>
<evidence type="ECO:0000256" key="2">
    <source>
        <dbReference type="ARBA" id="ARBA00022980"/>
    </source>
</evidence>
<name>A0A140H9I0_9CHLO</name>
<dbReference type="GeneID" id="27073334"/>
<dbReference type="SUPFAM" id="SSF54821">
    <property type="entry name" value="Ribosomal protein S3 C-terminal domain"/>
    <property type="match status" value="1"/>
</dbReference>
<dbReference type="InterPro" id="IPR005704">
    <property type="entry name" value="Ribosomal_uS3_bac-typ"/>
</dbReference>
<dbReference type="GO" id="GO:0003723">
    <property type="term" value="F:RNA binding"/>
    <property type="evidence" value="ECO:0007669"/>
    <property type="project" value="InterPro"/>
</dbReference>
<evidence type="ECO:0000256" key="6">
    <source>
        <dbReference type="RuleBase" id="RU003624"/>
    </source>
</evidence>
<dbReference type="SUPFAM" id="SSF54814">
    <property type="entry name" value="Prokaryotic type KH domain (KH-domain type II)"/>
    <property type="match status" value="1"/>
</dbReference>
<keyword evidence="7 9" id="KW-0150">Chloroplast</keyword>
<dbReference type="PROSITE" id="PS00548">
    <property type="entry name" value="RIBOSOMAL_S3"/>
    <property type="match status" value="1"/>
</dbReference>
<protein>
    <recommendedName>
        <fullName evidence="4 5">Small ribosomal subunit protein uS3c</fullName>
    </recommendedName>
</protein>
<dbReference type="InterPro" id="IPR009019">
    <property type="entry name" value="KH_sf_prok-type"/>
</dbReference>
<dbReference type="GO" id="GO:0003735">
    <property type="term" value="F:structural constituent of ribosome"/>
    <property type="evidence" value="ECO:0007669"/>
    <property type="project" value="InterPro"/>
</dbReference>
<dbReference type="GO" id="GO:0022627">
    <property type="term" value="C:cytosolic small ribosomal subunit"/>
    <property type="evidence" value="ECO:0007669"/>
    <property type="project" value="TreeGrafter"/>
</dbReference>
<dbReference type="RefSeq" id="YP_009238020.1">
    <property type="nucleotide sequence ID" value="NC_029670.1"/>
</dbReference>
<accession>A0A140H9I0</accession>
<dbReference type="GO" id="GO:0009507">
    <property type="term" value="C:chloroplast"/>
    <property type="evidence" value="ECO:0007669"/>
    <property type="project" value="UniProtKB-SubCell"/>
</dbReference>
<evidence type="ECO:0000313" key="9">
    <source>
        <dbReference type="EMBL" id="AMO00829.1"/>
    </source>
</evidence>
<comment type="similarity">
    <text evidence="1 5 6">Belongs to the universal ribosomal protein uS3 family.</text>
</comment>